<dbReference type="PROSITE" id="PS51318">
    <property type="entry name" value="TAT"/>
    <property type="match status" value="1"/>
</dbReference>
<evidence type="ECO:0008006" key="3">
    <source>
        <dbReference type="Google" id="ProtNLM"/>
    </source>
</evidence>
<dbReference type="InterPro" id="IPR008311">
    <property type="entry name" value="UCP028101"/>
</dbReference>
<dbReference type="InterPro" id="IPR006311">
    <property type="entry name" value="TAT_signal"/>
</dbReference>
<dbReference type="Pfam" id="PF07433">
    <property type="entry name" value="DUF1513"/>
    <property type="match status" value="1"/>
</dbReference>
<comment type="caution">
    <text evidence="1">The sequence shown here is derived from an EMBL/GenBank/DDBJ whole genome shotgun (WGS) entry which is preliminary data.</text>
</comment>
<keyword evidence="2" id="KW-1185">Reference proteome</keyword>
<evidence type="ECO:0000313" key="2">
    <source>
        <dbReference type="Proteomes" id="UP000295142"/>
    </source>
</evidence>
<name>A0A4R2KQV6_9RHOB</name>
<dbReference type="InterPro" id="IPR015943">
    <property type="entry name" value="WD40/YVTN_repeat-like_dom_sf"/>
</dbReference>
<dbReference type="OrthoDB" id="5624218at2"/>
<accession>A0A4R2KQV6</accession>
<reference evidence="1 2" key="1">
    <citation type="submission" date="2019-03" db="EMBL/GenBank/DDBJ databases">
        <title>Genomic Encyclopedia of Type Strains, Phase IV (KMG-IV): sequencing the most valuable type-strain genomes for metagenomic binning, comparative biology and taxonomic classification.</title>
        <authorList>
            <person name="Goeker M."/>
        </authorList>
    </citation>
    <scope>NUCLEOTIDE SEQUENCE [LARGE SCALE GENOMIC DNA]</scope>
    <source>
        <strain evidence="1 2">DSM 4868</strain>
    </source>
</reference>
<dbReference type="RefSeq" id="WP_132541451.1">
    <property type="nucleotide sequence ID" value="NZ_SLWW01000002.1"/>
</dbReference>
<dbReference type="SUPFAM" id="SSF50969">
    <property type="entry name" value="YVTN repeat-like/Quinoprotein amine dehydrogenase"/>
    <property type="match status" value="1"/>
</dbReference>
<evidence type="ECO:0000313" key="1">
    <source>
        <dbReference type="EMBL" id="TCO73336.1"/>
    </source>
</evidence>
<gene>
    <name evidence="1" type="ORF">EV655_102100</name>
</gene>
<protein>
    <recommendedName>
        <fullName evidence="3">Secreted protein</fullName>
    </recommendedName>
</protein>
<dbReference type="Gene3D" id="2.130.10.10">
    <property type="entry name" value="YVTN repeat-like/Quinoprotein amine dehydrogenase"/>
    <property type="match status" value="1"/>
</dbReference>
<dbReference type="InterPro" id="IPR011044">
    <property type="entry name" value="Quino_amine_DH_bsu"/>
</dbReference>
<organism evidence="1 2">
    <name type="scientific">Rhodovulum euryhalinum</name>
    <dbReference type="NCBI Taxonomy" id="35805"/>
    <lineage>
        <taxon>Bacteria</taxon>
        <taxon>Pseudomonadati</taxon>
        <taxon>Pseudomonadota</taxon>
        <taxon>Alphaproteobacteria</taxon>
        <taxon>Rhodobacterales</taxon>
        <taxon>Paracoccaceae</taxon>
        <taxon>Rhodovulum</taxon>
    </lineage>
</organism>
<dbReference type="AlphaFoldDB" id="A0A4R2KQV6"/>
<dbReference type="PIRSF" id="PIRSF028101">
    <property type="entry name" value="UCP028101"/>
    <property type="match status" value="1"/>
</dbReference>
<proteinExistence type="predicted"/>
<dbReference type="EMBL" id="SLWW01000002">
    <property type="protein sequence ID" value="TCO73336.1"/>
    <property type="molecule type" value="Genomic_DNA"/>
</dbReference>
<dbReference type="Proteomes" id="UP000295142">
    <property type="component" value="Unassembled WGS sequence"/>
</dbReference>
<sequence length="361" mass="37917">MTSRRGFLAGLLAAGVVPKPGWADAGDPAYLTAARLPDRSYWLFGLTETGDELFRLPLPDRGHAAAAHPARPEAVAFARRPGTFAVVIDCVTGASKAVLESPPGRHFYGHGAFSADGGLLFAPENDYKAARGVIGIWDAARGYARLGEFSSGGVGPHDARLLPDGETIVVANGGIETHPEAGRTKLNLSTMRPNLTYLRLDGTAVDQTELDPALHRNSIRHLAVGPDGLVAFAMQWEGDLAAHPPLLGLHRMGGTPRLLAAGDEDHRRMQGYAGSIALAPASGQVAITSPRGGLVQMFDTVTGTCLASHAGPDVCGVSDAGRGFLITAGTGIVSLAGAQGEIWRRRHACQWDNHLVRVARG</sequence>